<dbReference type="GO" id="GO:0005737">
    <property type="term" value="C:cytoplasm"/>
    <property type="evidence" value="ECO:0007669"/>
    <property type="project" value="UniProtKB-SubCell"/>
</dbReference>
<dbReference type="PIRSF" id="PIRSF003107">
    <property type="entry name" value="PhoU"/>
    <property type="match status" value="1"/>
</dbReference>
<evidence type="ECO:0000256" key="5">
    <source>
        <dbReference type="ARBA" id="ARBA00022490"/>
    </source>
</evidence>
<dbReference type="SUPFAM" id="SSF109755">
    <property type="entry name" value="PhoU-like"/>
    <property type="match status" value="1"/>
</dbReference>
<evidence type="ECO:0000256" key="6">
    <source>
        <dbReference type="ARBA" id="ARBA00022592"/>
    </source>
</evidence>
<evidence type="ECO:0000256" key="2">
    <source>
        <dbReference type="ARBA" id="ARBA00008107"/>
    </source>
</evidence>
<name>A0A9D2DX63_9FIRM</name>
<dbReference type="NCBIfam" id="TIGR02135">
    <property type="entry name" value="phoU_full"/>
    <property type="match status" value="1"/>
</dbReference>
<sequence>MARKTFEEELTDLHDTLTKMCSLVEGMIGNAVTALKTLDRKLGAAVSEADREVDDLEIAIEKKCMRILLKQQPVAKDLMMVTTALKVITDVERIGDQAADIGEIVRSYPDLKLFKEPEYIARMGDLAVAMIHQSVEAFLNESVGGADMVIHADDEMDSLFNQTKQDLIDSMVKDYTLADQAIELLMVAKYLEKIGDYAVNVSEWAKYLVTGVHKEYQ</sequence>
<dbReference type="Proteomes" id="UP000824044">
    <property type="component" value="Unassembled WGS sequence"/>
</dbReference>
<feature type="domain" description="PhoU" evidence="8">
    <location>
        <begin position="120"/>
        <end position="205"/>
    </location>
</feature>
<comment type="subunit">
    <text evidence="3 7">Homodimer.</text>
</comment>
<keyword evidence="4 7" id="KW-0813">Transport</keyword>
<comment type="similarity">
    <text evidence="2 7">Belongs to the PhoU family.</text>
</comment>
<dbReference type="InterPro" id="IPR026022">
    <property type="entry name" value="PhoU_dom"/>
</dbReference>
<dbReference type="InterPro" id="IPR028366">
    <property type="entry name" value="PhoU"/>
</dbReference>
<evidence type="ECO:0000256" key="3">
    <source>
        <dbReference type="ARBA" id="ARBA00011738"/>
    </source>
</evidence>
<evidence type="ECO:0000256" key="7">
    <source>
        <dbReference type="PIRNR" id="PIRNR003107"/>
    </source>
</evidence>
<dbReference type="InterPro" id="IPR038078">
    <property type="entry name" value="PhoU-like_sf"/>
</dbReference>
<proteinExistence type="inferred from homology"/>
<dbReference type="PANTHER" id="PTHR42930:SF3">
    <property type="entry name" value="PHOSPHATE-SPECIFIC TRANSPORT SYSTEM ACCESSORY PROTEIN PHOU"/>
    <property type="match status" value="1"/>
</dbReference>
<keyword evidence="6 7" id="KW-0592">Phosphate transport</keyword>
<dbReference type="Gene3D" id="1.20.58.220">
    <property type="entry name" value="Phosphate transport system protein phou homolog 2, domain 2"/>
    <property type="match status" value="1"/>
</dbReference>
<dbReference type="GO" id="GO:0006817">
    <property type="term" value="P:phosphate ion transport"/>
    <property type="evidence" value="ECO:0007669"/>
    <property type="project" value="UniProtKB-KW"/>
</dbReference>
<reference evidence="9" key="1">
    <citation type="journal article" date="2021" name="PeerJ">
        <title>Extensive microbial diversity within the chicken gut microbiome revealed by metagenomics and culture.</title>
        <authorList>
            <person name="Gilroy R."/>
            <person name="Ravi A."/>
            <person name="Getino M."/>
            <person name="Pursley I."/>
            <person name="Horton D.L."/>
            <person name="Alikhan N.F."/>
            <person name="Baker D."/>
            <person name="Gharbi K."/>
            <person name="Hall N."/>
            <person name="Watson M."/>
            <person name="Adriaenssens E.M."/>
            <person name="Foster-Nyarko E."/>
            <person name="Jarju S."/>
            <person name="Secka A."/>
            <person name="Antonio M."/>
            <person name="Oren A."/>
            <person name="Chaudhuri R.R."/>
            <person name="La Ragione R."/>
            <person name="Hildebrand F."/>
            <person name="Pallen M.J."/>
        </authorList>
    </citation>
    <scope>NUCLEOTIDE SEQUENCE</scope>
    <source>
        <strain evidence="9">CHK33-5263</strain>
    </source>
</reference>
<dbReference type="GO" id="GO:0045936">
    <property type="term" value="P:negative regulation of phosphate metabolic process"/>
    <property type="evidence" value="ECO:0007669"/>
    <property type="project" value="InterPro"/>
</dbReference>
<protein>
    <recommendedName>
        <fullName evidence="7">Phosphate-specific transport system accessory protein PhoU</fullName>
    </recommendedName>
</protein>
<evidence type="ECO:0000259" key="8">
    <source>
        <dbReference type="Pfam" id="PF01895"/>
    </source>
</evidence>
<evidence type="ECO:0000313" key="9">
    <source>
        <dbReference type="EMBL" id="HIZ24648.1"/>
    </source>
</evidence>
<dbReference type="Pfam" id="PF01895">
    <property type="entry name" value="PhoU"/>
    <property type="match status" value="2"/>
</dbReference>
<evidence type="ECO:0000256" key="4">
    <source>
        <dbReference type="ARBA" id="ARBA00022448"/>
    </source>
</evidence>
<organism evidence="9 10">
    <name type="scientific">Candidatus Gallimonas intestinigallinarum</name>
    <dbReference type="NCBI Taxonomy" id="2838604"/>
    <lineage>
        <taxon>Bacteria</taxon>
        <taxon>Bacillati</taxon>
        <taxon>Bacillota</taxon>
        <taxon>Clostridia</taxon>
        <taxon>Candidatus Gallimonas</taxon>
    </lineage>
</organism>
<dbReference type="EMBL" id="DXBS01000080">
    <property type="protein sequence ID" value="HIZ24648.1"/>
    <property type="molecule type" value="Genomic_DNA"/>
</dbReference>
<comment type="function">
    <text evidence="7">Plays a role in the regulation of phosphate uptake.</text>
</comment>
<comment type="caution">
    <text evidence="9">The sequence shown here is derived from an EMBL/GenBank/DDBJ whole genome shotgun (WGS) entry which is preliminary data.</text>
</comment>
<gene>
    <name evidence="9" type="primary">phoU</name>
    <name evidence="9" type="ORF">H9812_04140</name>
</gene>
<comment type="subcellular location">
    <subcellularLocation>
        <location evidence="1 7">Cytoplasm</location>
    </subcellularLocation>
</comment>
<accession>A0A9D2DX63</accession>
<dbReference type="AlphaFoldDB" id="A0A9D2DX63"/>
<evidence type="ECO:0000313" key="10">
    <source>
        <dbReference type="Proteomes" id="UP000824044"/>
    </source>
</evidence>
<evidence type="ECO:0000256" key="1">
    <source>
        <dbReference type="ARBA" id="ARBA00004496"/>
    </source>
</evidence>
<dbReference type="FunFam" id="1.20.58.220:FF:000004">
    <property type="entry name" value="Phosphate-specific transport system accessory protein PhoU"/>
    <property type="match status" value="1"/>
</dbReference>
<dbReference type="PANTHER" id="PTHR42930">
    <property type="entry name" value="PHOSPHATE-SPECIFIC TRANSPORT SYSTEM ACCESSORY PROTEIN PHOU"/>
    <property type="match status" value="1"/>
</dbReference>
<dbReference type="GO" id="GO:0030643">
    <property type="term" value="P:intracellular phosphate ion homeostasis"/>
    <property type="evidence" value="ECO:0007669"/>
    <property type="project" value="InterPro"/>
</dbReference>
<reference evidence="9" key="2">
    <citation type="submission" date="2021-04" db="EMBL/GenBank/DDBJ databases">
        <authorList>
            <person name="Gilroy R."/>
        </authorList>
    </citation>
    <scope>NUCLEOTIDE SEQUENCE</scope>
    <source>
        <strain evidence="9">CHK33-5263</strain>
    </source>
</reference>
<keyword evidence="5 7" id="KW-0963">Cytoplasm</keyword>
<feature type="domain" description="PhoU" evidence="8">
    <location>
        <begin position="17"/>
        <end position="105"/>
    </location>
</feature>